<proteinExistence type="predicted"/>
<comment type="caution">
    <text evidence="1">The sequence shown here is derived from an EMBL/GenBank/DDBJ whole genome shotgun (WGS) entry which is preliminary data.</text>
</comment>
<name>A0ABT7EA50_9FIRM</name>
<dbReference type="RefSeq" id="WP_284132737.1">
    <property type="nucleotide sequence ID" value="NZ_JASKYM010000004.1"/>
</dbReference>
<evidence type="ECO:0000313" key="1">
    <source>
        <dbReference type="EMBL" id="MDK2563795.1"/>
    </source>
</evidence>
<dbReference type="Proteomes" id="UP001301012">
    <property type="component" value="Unassembled WGS sequence"/>
</dbReference>
<evidence type="ECO:0000313" key="2">
    <source>
        <dbReference type="Proteomes" id="UP001301012"/>
    </source>
</evidence>
<protein>
    <submittedName>
        <fullName evidence="1">Uncharacterized protein</fullName>
    </submittedName>
</protein>
<reference evidence="1 2" key="1">
    <citation type="submission" date="2023-05" db="EMBL/GenBank/DDBJ databases">
        <title>Rombocin, a short stable natural nisin variant, displays selective antimicrobial activity against Listeria monocytogenes and employs dual mode of action to kill target bacterial strains.</title>
        <authorList>
            <person name="Wambui J."/>
            <person name="Stephan R."/>
            <person name="Kuipers O.P."/>
        </authorList>
    </citation>
    <scope>NUCLEOTIDE SEQUENCE [LARGE SCALE GENOMIC DNA]</scope>
    <source>
        <strain evidence="1 2">RC002</strain>
    </source>
</reference>
<accession>A0ABT7EA50</accession>
<keyword evidence="2" id="KW-1185">Reference proteome</keyword>
<organism evidence="1 2">
    <name type="scientific">Romboutsia sedimentorum</name>
    <dbReference type="NCBI Taxonomy" id="1368474"/>
    <lineage>
        <taxon>Bacteria</taxon>
        <taxon>Bacillati</taxon>
        <taxon>Bacillota</taxon>
        <taxon>Clostridia</taxon>
        <taxon>Peptostreptococcales</taxon>
        <taxon>Peptostreptococcaceae</taxon>
        <taxon>Romboutsia</taxon>
    </lineage>
</organism>
<sequence length="172" mass="18890">MNCNNIINFENLISVPDGIEYSISTDQIKYSVAANTDNLEQDLQLGQYPVENITTICPNQQIKGNVNLYEVRVSGYLTYSVSVKCLVSSDNFEISTLYTDINGWISQSDILPIESDGENGNKLPYMVVGYSVKNPATTNINVALVDLIVDPPVEISGNKVVLVKGSFEITSE</sequence>
<dbReference type="EMBL" id="JASKYM010000004">
    <property type="protein sequence ID" value="MDK2563795.1"/>
    <property type="molecule type" value="Genomic_DNA"/>
</dbReference>
<gene>
    <name evidence="1" type="ORF">QOZ84_09560</name>
</gene>